<name>A0ABT4WLH7_9FLAO</name>
<accession>A0ABT4WLH7</accession>
<reference evidence="1 2" key="1">
    <citation type="journal article" date="2023" name="Chemosphere">
        <title>Whole genome analysis of Flavobacterium aziz-sancarii sp. nov., isolated from Ardley Island (Antarctica), revealed a rich resistome and bioremediation potential.</title>
        <authorList>
            <person name="Otur C."/>
            <person name="Okay S."/>
            <person name="Kurt-Kizildogan A."/>
        </authorList>
    </citation>
    <scope>NUCLEOTIDE SEQUENCE [LARGE SCALE GENOMIC DNA]</scope>
    <source>
        <strain evidence="1 2">AC</strain>
    </source>
</reference>
<dbReference type="RefSeq" id="WP_271338686.1">
    <property type="nucleotide sequence ID" value="NZ_JAMZNK010000079.1"/>
</dbReference>
<dbReference type="EMBL" id="JAMZNK010000079">
    <property type="protein sequence ID" value="MDA6072729.1"/>
    <property type="molecule type" value="Genomic_DNA"/>
</dbReference>
<sequence length="122" mass="14084">MKILAYLFLIAIILRPAFPVLNYIVNYDYIAKELCENKKQPQLGCNGKCHLKKELAKTTENDSPSSEKKNVSSGIDLLFIENIHAFNFNFAVKSILTNDILRHNLYSYFNIVLIFHPPAFQY</sequence>
<gene>
    <name evidence="1" type="ORF">NJT12_24200</name>
</gene>
<evidence type="ECO:0000313" key="1">
    <source>
        <dbReference type="EMBL" id="MDA6072729.1"/>
    </source>
</evidence>
<protein>
    <submittedName>
        <fullName evidence="1">Uncharacterized protein</fullName>
    </submittedName>
</protein>
<evidence type="ECO:0000313" key="2">
    <source>
        <dbReference type="Proteomes" id="UP001212170"/>
    </source>
</evidence>
<comment type="caution">
    <text evidence="1">The sequence shown here is derived from an EMBL/GenBank/DDBJ whole genome shotgun (WGS) entry which is preliminary data.</text>
</comment>
<dbReference type="Proteomes" id="UP001212170">
    <property type="component" value="Unassembled WGS sequence"/>
</dbReference>
<keyword evidence="2" id="KW-1185">Reference proteome</keyword>
<proteinExistence type="predicted"/>
<organism evidence="1 2">
    <name type="scientific">Flavobacterium azizsancarii</name>
    <dbReference type="NCBI Taxonomy" id="2961580"/>
    <lineage>
        <taxon>Bacteria</taxon>
        <taxon>Pseudomonadati</taxon>
        <taxon>Bacteroidota</taxon>
        <taxon>Flavobacteriia</taxon>
        <taxon>Flavobacteriales</taxon>
        <taxon>Flavobacteriaceae</taxon>
        <taxon>Flavobacterium</taxon>
    </lineage>
</organism>